<evidence type="ECO:0000256" key="1">
    <source>
        <dbReference type="HAMAP-Rule" id="MF_00652"/>
    </source>
</evidence>
<sequence length="251" mass="29301">MRIIISPAKKMKPNITSLDYKQLPQFIEESTQLLTFLKQLTYNEAKSIWQCNDKIATLNYQRIQKMDLYTNLSPAILSYQGIQYQYMASNVFTNEEYSYIERHLRIMSGFYGMLRPFDGVVPYRLEMQANLKGEALDSLYNFWNEKLAKQLFSECKCIINLASKEYSQCISNYLDSRIQFITCIFGERLGDKVLQKGTQVKMARGEMVRFMAENQITNIEAIKTFNRSNYIFAQDLSTADTLVFIKKSVNK</sequence>
<reference evidence="2 3" key="1">
    <citation type="submission" date="2019-03" db="EMBL/GenBank/DDBJ databases">
        <title>Genomic Encyclopedia of Type Strains, Phase IV (KMG-IV): sequencing the most valuable type-strain genomes for metagenomic binning, comparative biology and taxonomic classification.</title>
        <authorList>
            <person name="Goeker M."/>
        </authorList>
    </citation>
    <scope>NUCLEOTIDE SEQUENCE [LARGE SCALE GENOMIC DNA]</scope>
    <source>
        <strain evidence="2 3">DSM 24176</strain>
    </source>
</reference>
<accession>A0A4R1MIP7</accession>
<name>A0A4R1MIP7_9FIRM</name>
<dbReference type="AlphaFoldDB" id="A0A4R1MIP7"/>
<organism evidence="2 3">
    <name type="scientific">Natranaerovirga hydrolytica</name>
    <dbReference type="NCBI Taxonomy" id="680378"/>
    <lineage>
        <taxon>Bacteria</taxon>
        <taxon>Bacillati</taxon>
        <taxon>Bacillota</taxon>
        <taxon>Clostridia</taxon>
        <taxon>Lachnospirales</taxon>
        <taxon>Natranaerovirgaceae</taxon>
        <taxon>Natranaerovirga</taxon>
    </lineage>
</organism>
<dbReference type="InterPro" id="IPR005583">
    <property type="entry name" value="YaaA"/>
</dbReference>
<protein>
    <recommendedName>
        <fullName evidence="1">UPF0246 protein EDC19_1747</fullName>
    </recommendedName>
</protein>
<evidence type="ECO:0000313" key="2">
    <source>
        <dbReference type="EMBL" id="TCK92598.1"/>
    </source>
</evidence>
<dbReference type="RefSeq" id="WP_132282465.1">
    <property type="nucleotide sequence ID" value="NZ_SMGQ01000013.1"/>
</dbReference>
<dbReference type="PANTHER" id="PTHR30283:SF4">
    <property type="entry name" value="PEROXIDE STRESS RESISTANCE PROTEIN YAAA"/>
    <property type="match status" value="1"/>
</dbReference>
<comment type="caution">
    <text evidence="2">The sequence shown here is derived from an EMBL/GenBank/DDBJ whole genome shotgun (WGS) entry which is preliminary data.</text>
</comment>
<dbReference type="HAMAP" id="MF_00652">
    <property type="entry name" value="UPF0246"/>
    <property type="match status" value="1"/>
</dbReference>
<evidence type="ECO:0000313" key="3">
    <source>
        <dbReference type="Proteomes" id="UP000294545"/>
    </source>
</evidence>
<dbReference type="NCBIfam" id="NF002543">
    <property type="entry name" value="PRK02101.1-4"/>
    <property type="match status" value="1"/>
</dbReference>
<comment type="similarity">
    <text evidence="1">Belongs to the UPF0246 family.</text>
</comment>
<dbReference type="GO" id="GO:0033194">
    <property type="term" value="P:response to hydroperoxide"/>
    <property type="evidence" value="ECO:0007669"/>
    <property type="project" value="TreeGrafter"/>
</dbReference>
<keyword evidence="3" id="KW-1185">Reference proteome</keyword>
<gene>
    <name evidence="2" type="ORF">EDC19_1747</name>
</gene>
<dbReference type="Proteomes" id="UP000294545">
    <property type="component" value="Unassembled WGS sequence"/>
</dbReference>
<dbReference type="Pfam" id="PF03883">
    <property type="entry name" value="H2O2_YaaD"/>
    <property type="match status" value="1"/>
</dbReference>
<dbReference type="PANTHER" id="PTHR30283">
    <property type="entry name" value="PEROXIDE STRESS RESPONSE PROTEIN YAAA"/>
    <property type="match status" value="1"/>
</dbReference>
<dbReference type="GO" id="GO:0005829">
    <property type="term" value="C:cytosol"/>
    <property type="evidence" value="ECO:0007669"/>
    <property type="project" value="TreeGrafter"/>
</dbReference>
<proteinExistence type="inferred from homology"/>
<dbReference type="OrthoDB" id="9777133at2"/>
<dbReference type="EMBL" id="SMGQ01000013">
    <property type="protein sequence ID" value="TCK92598.1"/>
    <property type="molecule type" value="Genomic_DNA"/>
</dbReference>